<protein>
    <submittedName>
        <fullName evidence="1">Uncharacterized protein</fullName>
    </submittedName>
</protein>
<gene>
    <name evidence="1" type="ORF">A6A20_01820</name>
</gene>
<accession>A0A9X4PBV3</accession>
<dbReference type="Proteomes" id="UP001155500">
    <property type="component" value="Unassembled WGS sequence"/>
</dbReference>
<reference evidence="1" key="1">
    <citation type="submission" date="2016-03" db="EMBL/GenBank/DDBJ databases">
        <title>Co-evolution between Pasteurellaceae and their hosts.</title>
        <authorList>
            <person name="Hansen M.J."/>
            <person name="Bojesen A.M."/>
            <person name="Planet P."/>
        </authorList>
    </citation>
    <scope>NUCLEOTIDE SEQUENCE</scope>
    <source>
        <strain evidence="1">146/S8/89</strain>
    </source>
</reference>
<name>A0A9X4PBV3_9PAST</name>
<comment type="caution">
    <text evidence="1">The sequence shown here is derived from an EMBL/GenBank/DDBJ whole genome shotgun (WGS) entry which is preliminary data.</text>
</comment>
<sequence length="72" mass="8250">MRNLNQNTQTTTLTAEEVKTLKDARQALWQAYAIINIMSQSNYDEPMDYAIALEGVSKLMRDNLCHLSDMNI</sequence>
<evidence type="ECO:0000313" key="2">
    <source>
        <dbReference type="Proteomes" id="UP001155500"/>
    </source>
</evidence>
<dbReference type="AlphaFoldDB" id="A0A9X4PBV3"/>
<dbReference type="EMBL" id="LWID01000001">
    <property type="protein sequence ID" value="MDG6894394.1"/>
    <property type="molecule type" value="Genomic_DNA"/>
</dbReference>
<dbReference type="RefSeq" id="WP_279571876.1">
    <property type="nucleotide sequence ID" value="NZ_LWID01000001.1"/>
</dbReference>
<evidence type="ECO:0000313" key="1">
    <source>
        <dbReference type="EMBL" id="MDG6894394.1"/>
    </source>
</evidence>
<organism evidence="1 2">
    <name type="scientific">Volucribacter amazonae</name>
    <dbReference type="NCBI Taxonomy" id="256731"/>
    <lineage>
        <taxon>Bacteria</taxon>
        <taxon>Pseudomonadati</taxon>
        <taxon>Pseudomonadota</taxon>
        <taxon>Gammaproteobacteria</taxon>
        <taxon>Pasteurellales</taxon>
        <taxon>Pasteurellaceae</taxon>
        <taxon>Volucribacter</taxon>
    </lineage>
</organism>
<keyword evidence="2" id="KW-1185">Reference proteome</keyword>
<proteinExistence type="predicted"/>